<evidence type="ECO:0000313" key="4">
    <source>
        <dbReference type="Proteomes" id="UP000001072"/>
    </source>
</evidence>
<dbReference type="AlphaFoldDB" id="F4RD87"/>
<keyword evidence="2" id="KW-0812">Transmembrane</keyword>
<feature type="compositionally biased region" description="Polar residues" evidence="1">
    <location>
        <begin position="395"/>
        <end position="406"/>
    </location>
</feature>
<organism evidence="4">
    <name type="scientific">Melampsora larici-populina (strain 98AG31 / pathotype 3-4-7)</name>
    <name type="common">Poplar leaf rust fungus</name>
    <dbReference type="NCBI Taxonomy" id="747676"/>
    <lineage>
        <taxon>Eukaryota</taxon>
        <taxon>Fungi</taxon>
        <taxon>Dikarya</taxon>
        <taxon>Basidiomycota</taxon>
        <taxon>Pucciniomycotina</taxon>
        <taxon>Pucciniomycetes</taxon>
        <taxon>Pucciniales</taxon>
        <taxon>Melampsoraceae</taxon>
        <taxon>Melampsora</taxon>
    </lineage>
</organism>
<accession>F4RD87</accession>
<feature type="region of interest" description="Disordered" evidence="1">
    <location>
        <begin position="379"/>
        <end position="432"/>
    </location>
</feature>
<keyword evidence="2" id="KW-1133">Transmembrane helix</keyword>
<dbReference type="PROSITE" id="PS51257">
    <property type="entry name" value="PROKAR_LIPOPROTEIN"/>
    <property type="match status" value="1"/>
</dbReference>
<keyword evidence="2" id="KW-0472">Membrane</keyword>
<dbReference type="Proteomes" id="UP000001072">
    <property type="component" value="Unassembled WGS sequence"/>
</dbReference>
<feature type="transmembrane region" description="Helical" evidence="2">
    <location>
        <begin position="138"/>
        <end position="158"/>
    </location>
</feature>
<feature type="transmembrane region" description="Helical" evidence="2">
    <location>
        <begin position="178"/>
        <end position="201"/>
    </location>
</feature>
<dbReference type="VEuPathDB" id="FungiDB:MELLADRAFT_95791"/>
<dbReference type="GeneID" id="18937353"/>
<evidence type="ECO:0000256" key="1">
    <source>
        <dbReference type="SAM" id="MobiDB-lite"/>
    </source>
</evidence>
<dbReference type="HOGENOM" id="CLU_538703_0_0_1"/>
<protein>
    <submittedName>
        <fullName evidence="3">Uncharacterized protein</fullName>
    </submittedName>
</protein>
<dbReference type="KEGG" id="mlr:MELLADRAFT_95791"/>
<proteinExistence type="predicted"/>
<reference evidence="4" key="1">
    <citation type="journal article" date="2011" name="Proc. Natl. Acad. Sci. U.S.A.">
        <title>Obligate biotrophy features unraveled by the genomic analysis of rust fungi.</title>
        <authorList>
            <person name="Duplessis S."/>
            <person name="Cuomo C.A."/>
            <person name="Lin Y.-C."/>
            <person name="Aerts A."/>
            <person name="Tisserant E."/>
            <person name="Veneault-Fourrey C."/>
            <person name="Joly D.L."/>
            <person name="Hacquard S."/>
            <person name="Amselem J."/>
            <person name="Cantarel B.L."/>
            <person name="Chiu R."/>
            <person name="Coutinho P.M."/>
            <person name="Feau N."/>
            <person name="Field M."/>
            <person name="Frey P."/>
            <person name="Gelhaye E."/>
            <person name="Goldberg J."/>
            <person name="Grabherr M.G."/>
            <person name="Kodira C.D."/>
            <person name="Kohler A."/>
            <person name="Kuees U."/>
            <person name="Lindquist E.A."/>
            <person name="Lucas S.M."/>
            <person name="Mago R."/>
            <person name="Mauceli E."/>
            <person name="Morin E."/>
            <person name="Murat C."/>
            <person name="Pangilinan J.L."/>
            <person name="Park R."/>
            <person name="Pearson M."/>
            <person name="Quesneville H."/>
            <person name="Rouhier N."/>
            <person name="Sakthikumar S."/>
            <person name="Salamov A.A."/>
            <person name="Schmutz J."/>
            <person name="Selles B."/>
            <person name="Shapiro H."/>
            <person name="Tanguay P."/>
            <person name="Tuskan G.A."/>
            <person name="Henrissat B."/>
            <person name="Van de Peer Y."/>
            <person name="Rouze P."/>
            <person name="Ellis J.G."/>
            <person name="Dodds P.N."/>
            <person name="Schein J.E."/>
            <person name="Zhong S."/>
            <person name="Hamelin R.C."/>
            <person name="Grigoriev I.V."/>
            <person name="Szabo L.J."/>
            <person name="Martin F."/>
        </authorList>
    </citation>
    <scope>NUCLEOTIDE SEQUENCE [LARGE SCALE GENOMIC DNA]</scope>
    <source>
        <strain evidence="4">98AG31 / pathotype 3-4-7</strain>
    </source>
</reference>
<dbReference type="RefSeq" id="XP_007407086.1">
    <property type="nucleotide sequence ID" value="XM_007407024.1"/>
</dbReference>
<feature type="transmembrane region" description="Helical" evidence="2">
    <location>
        <begin position="208"/>
        <end position="231"/>
    </location>
</feature>
<dbReference type="EMBL" id="GL883097">
    <property type="protein sequence ID" value="EGG09359.1"/>
    <property type="molecule type" value="Genomic_DNA"/>
</dbReference>
<evidence type="ECO:0000313" key="3">
    <source>
        <dbReference type="EMBL" id="EGG09359.1"/>
    </source>
</evidence>
<gene>
    <name evidence="3" type="ORF">MELLADRAFT_95791</name>
</gene>
<dbReference type="InParanoid" id="F4RD87"/>
<name>F4RD87_MELLP</name>
<keyword evidence="4" id="KW-1185">Reference proteome</keyword>
<sequence>MPSVRCNVESDTSWTISILLGCPDRCSTFYQLKWRPSTLYLTCTLATGSFDRIEIHRHRPVFDNRLTEFALHEWLRNARIMAVFCSNILSNTQCNGLTKSAIITTEAQVHIPSACFNSPNVASLDTLFAIFDRRKQSVGWVLVLTGVLFSLTVVTGTASRFNPGDLDRFTSVEKFTAALGVLSSLSFFGFHTWSNVILNALSLKIARLVVPSTLIAIATTAIVFDILAFVKVEYELSGTGFRVGARDESTFNVYTTVSVALSLCFLAVIVLNNLLLRRISIASISESGQDGTKAKGEPTSPPNQRLPTRWLQTATSLSLVRTAIALLKVNTVVAREVIGLGGYCAYVFVIVQWTWAQVEERKEHNQFFTRLRQNSQFTLSDSSEKSVSKEVGMTRTRSNTETSVNKSPLKKPPPAYDGPHTGPYSPSSTEHLLDRKVPERRFRRLSFDTGLSFASLGPEDSASTAAFLPRPPPKPIHLRERTPLGPNGSVIAPLRESLLMKFQHQR</sequence>
<feature type="transmembrane region" description="Helical" evidence="2">
    <location>
        <begin position="251"/>
        <end position="275"/>
    </location>
</feature>
<evidence type="ECO:0000256" key="2">
    <source>
        <dbReference type="SAM" id="Phobius"/>
    </source>
</evidence>
<feature type="region of interest" description="Disordered" evidence="1">
    <location>
        <begin position="462"/>
        <end position="488"/>
    </location>
</feature>
<dbReference type="OrthoDB" id="2504751at2759"/>